<sequence>MEQGIKRVFSKGEHGGNPCRVVLDTEQWTELEKQTFASHCDEDVVYVERAETGSYAFRFFTKKVEKAFCLHATIAATTSLVEHSRIAGEHALIETKAGAMAVTWNQNKEVQVEQNSLSTQEKVPTIQDICESLMITKVDLRDDLPIQIGSTSRSKLIIPLKNNEVLQALNPDFDRLWDLCEAYETTGFYPFVIESNGEVHARQFPSRGMFKEDAATGVAASALSAYLIDKGTESCQEGWHLFQVHQGEAMGRPSVMKAEAYVHLGKVTKTRITGSAVNSEQ</sequence>
<dbReference type="NCBIfam" id="TIGR00654">
    <property type="entry name" value="PhzF_family"/>
    <property type="match status" value="1"/>
</dbReference>
<comment type="similarity">
    <text evidence="1">Belongs to the PhzF family.</text>
</comment>
<evidence type="ECO:0000256" key="1">
    <source>
        <dbReference type="ARBA" id="ARBA00008270"/>
    </source>
</evidence>
<comment type="caution">
    <text evidence="3">The sequence shown here is derived from an EMBL/GenBank/DDBJ whole genome shotgun (WGS) entry which is preliminary data.</text>
</comment>
<evidence type="ECO:0000313" key="4">
    <source>
        <dbReference type="Proteomes" id="UP000741863"/>
    </source>
</evidence>
<reference evidence="3 4" key="1">
    <citation type="submission" date="2021-01" db="EMBL/GenBank/DDBJ databases">
        <title>Genomic Encyclopedia of Type Strains, Phase IV (KMG-IV): sequencing the most valuable type-strain genomes for metagenomic binning, comparative biology and taxonomic classification.</title>
        <authorList>
            <person name="Goeker M."/>
        </authorList>
    </citation>
    <scope>NUCLEOTIDE SEQUENCE [LARGE SCALE GENOMIC DNA]</scope>
    <source>
        <strain evidence="3 4">DSM 25540</strain>
    </source>
</reference>
<dbReference type="PANTHER" id="PTHR13774:SF39">
    <property type="entry name" value="BIOSYNTHESIS PROTEIN, PUTATIVE-RELATED"/>
    <property type="match status" value="1"/>
</dbReference>
<organism evidence="3 4">
    <name type="scientific">Geomicrobium sediminis</name>
    <dbReference type="NCBI Taxonomy" id="1347788"/>
    <lineage>
        <taxon>Bacteria</taxon>
        <taxon>Bacillati</taxon>
        <taxon>Bacillota</taxon>
        <taxon>Bacilli</taxon>
        <taxon>Bacillales</taxon>
        <taxon>Geomicrobium</taxon>
    </lineage>
</organism>
<dbReference type="SUPFAM" id="SSF54506">
    <property type="entry name" value="Diaminopimelate epimerase-like"/>
    <property type="match status" value="1"/>
</dbReference>
<evidence type="ECO:0000256" key="2">
    <source>
        <dbReference type="ARBA" id="ARBA00023235"/>
    </source>
</evidence>
<accession>A0ABS2PBX5</accession>
<dbReference type="PANTHER" id="PTHR13774">
    <property type="entry name" value="PHENAZINE BIOSYNTHESIS PROTEIN"/>
    <property type="match status" value="1"/>
</dbReference>
<dbReference type="Proteomes" id="UP000741863">
    <property type="component" value="Unassembled WGS sequence"/>
</dbReference>
<dbReference type="RefSeq" id="WP_204697201.1">
    <property type="nucleotide sequence ID" value="NZ_JAFBEC010000005.1"/>
</dbReference>
<protein>
    <submittedName>
        <fullName evidence="3">PhzF family phenazine biosynthesis protein</fullName>
    </submittedName>
</protein>
<dbReference type="InterPro" id="IPR003719">
    <property type="entry name" value="Phenazine_PhzF-like"/>
</dbReference>
<dbReference type="PIRSF" id="PIRSF016184">
    <property type="entry name" value="PhzC_PhzF"/>
    <property type="match status" value="1"/>
</dbReference>
<keyword evidence="4" id="KW-1185">Reference proteome</keyword>
<evidence type="ECO:0000313" key="3">
    <source>
        <dbReference type="EMBL" id="MBM7632787.1"/>
    </source>
</evidence>
<proteinExistence type="inferred from homology"/>
<gene>
    <name evidence="3" type="ORF">JOD17_001881</name>
</gene>
<dbReference type="Gene3D" id="3.10.310.10">
    <property type="entry name" value="Diaminopimelate Epimerase, Chain A, domain 1"/>
    <property type="match status" value="2"/>
</dbReference>
<keyword evidence="2" id="KW-0413">Isomerase</keyword>
<dbReference type="EMBL" id="JAFBEC010000005">
    <property type="protein sequence ID" value="MBM7632787.1"/>
    <property type="molecule type" value="Genomic_DNA"/>
</dbReference>
<name>A0ABS2PBX5_9BACL</name>
<dbReference type="Pfam" id="PF02567">
    <property type="entry name" value="PhzC-PhzF"/>
    <property type="match status" value="1"/>
</dbReference>